<dbReference type="Proteomes" id="UP001266305">
    <property type="component" value="Unassembled WGS sequence"/>
</dbReference>
<evidence type="ECO:0000256" key="1">
    <source>
        <dbReference type="SAM" id="Coils"/>
    </source>
</evidence>
<dbReference type="PANTHER" id="PTHR21595">
    <property type="entry name" value="PATRONIN"/>
    <property type="match status" value="1"/>
</dbReference>
<organism evidence="3 4">
    <name type="scientific">Saguinus oedipus</name>
    <name type="common">Cotton-top tamarin</name>
    <name type="synonym">Oedipomidas oedipus</name>
    <dbReference type="NCBI Taxonomy" id="9490"/>
    <lineage>
        <taxon>Eukaryota</taxon>
        <taxon>Metazoa</taxon>
        <taxon>Chordata</taxon>
        <taxon>Craniata</taxon>
        <taxon>Vertebrata</taxon>
        <taxon>Euteleostomi</taxon>
        <taxon>Mammalia</taxon>
        <taxon>Eutheria</taxon>
        <taxon>Euarchontoglires</taxon>
        <taxon>Primates</taxon>
        <taxon>Haplorrhini</taxon>
        <taxon>Platyrrhini</taxon>
        <taxon>Cebidae</taxon>
        <taxon>Callitrichinae</taxon>
        <taxon>Saguinus</taxon>
    </lineage>
</organism>
<feature type="compositionally biased region" description="Basic and acidic residues" evidence="2">
    <location>
        <begin position="24"/>
        <end position="36"/>
    </location>
</feature>
<protein>
    <submittedName>
        <fullName evidence="3">Calmodulin-regulated spectrin-associated protein 1</fullName>
    </submittedName>
</protein>
<dbReference type="InterPro" id="IPR032940">
    <property type="entry name" value="CAMSAP"/>
</dbReference>
<reference evidence="3 4" key="1">
    <citation type="submission" date="2023-05" db="EMBL/GenBank/DDBJ databases">
        <title>B98-5 Cell Line De Novo Hybrid Assembly: An Optical Mapping Approach.</title>
        <authorList>
            <person name="Kananen K."/>
            <person name="Auerbach J.A."/>
            <person name="Kautto E."/>
            <person name="Blachly J.S."/>
        </authorList>
    </citation>
    <scope>NUCLEOTIDE SEQUENCE [LARGE SCALE GENOMIC DNA]</scope>
    <source>
        <strain evidence="3">B95-8</strain>
        <tissue evidence="3">Cell line</tissue>
    </source>
</reference>
<dbReference type="PANTHER" id="PTHR21595:SF3">
    <property type="entry name" value="CALMODULIN-REGULATED SPECTRIN-ASSOCIATED PROTEIN 1"/>
    <property type="match status" value="1"/>
</dbReference>
<comment type="caution">
    <text evidence="3">The sequence shown here is derived from an EMBL/GenBank/DDBJ whole genome shotgun (WGS) entry which is preliminary data.</text>
</comment>
<evidence type="ECO:0000313" key="3">
    <source>
        <dbReference type="EMBL" id="KAK2082258.1"/>
    </source>
</evidence>
<accession>A0ABQ9TC04</accession>
<proteinExistence type="predicted"/>
<dbReference type="Pfam" id="PF17095">
    <property type="entry name" value="CAMSAP_CC1"/>
    <property type="match status" value="1"/>
</dbReference>
<keyword evidence="1" id="KW-0175">Coiled coil</keyword>
<evidence type="ECO:0000313" key="4">
    <source>
        <dbReference type="Proteomes" id="UP001266305"/>
    </source>
</evidence>
<keyword evidence="4" id="KW-1185">Reference proteome</keyword>
<feature type="coiled-coil region" evidence="1">
    <location>
        <begin position="42"/>
        <end position="72"/>
    </location>
</feature>
<name>A0ABQ9TC04_SAGOE</name>
<feature type="non-terminal residue" evidence="3">
    <location>
        <position position="1"/>
    </location>
</feature>
<feature type="compositionally biased region" description="Polar residues" evidence="2">
    <location>
        <begin position="1"/>
        <end position="12"/>
    </location>
</feature>
<sequence length="86" mass="9407">TGSSQKTTTDASESCPAPLTTWKQKREQSPGRHGRDPASLLASELVQLHMQLEEKRRAIEAQKKKMETALEAWQGCVPACGEEGQG</sequence>
<feature type="region of interest" description="Disordered" evidence="2">
    <location>
        <begin position="1"/>
        <end position="37"/>
    </location>
</feature>
<dbReference type="InterPro" id="IPR031372">
    <property type="entry name" value="CAMSAP_CC1"/>
</dbReference>
<evidence type="ECO:0000256" key="2">
    <source>
        <dbReference type="SAM" id="MobiDB-lite"/>
    </source>
</evidence>
<gene>
    <name evidence="3" type="primary">CAMSAP1</name>
    <name evidence="3" type="ORF">P7K49_039483</name>
</gene>
<dbReference type="EMBL" id="JASSZA010000043">
    <property type="protein sequence ID" value="KAK2082258.1"/>
    <property type="molecule type" value="Genomic_DNA"/>
</dbReference>